<dbReference type="Pfam" id="PF14815">
    <property type="entry name" value="NUDIX_4"/>
    <property type="match status" value="1"/>
</dbReference>
<reference evidence="16" key="1">
    <citation type="journal article" date="2019" name="Int. J. Syst. Evol. Microbiol.">
        <title>The Global Catalogue of Microorganisms (GCM) 10K type strain sequencing project: providing services to taxonomists for standard genome sequencing and annotation.</title>
        <authorList>
            <consortium name="The Broad Institute Genomics Platform"/>
            <consortium name="The Broad Institute Genome Sequencing Center for Infectious Disease"/>
            <person name="Wu L."/>
            <person name="Ma J."/>
        </authorList>
    </citation>
    <scope>NUCLEOTIDE SEQUENCE [LARGE SCALE GENOMIC DNA]</scope>
    <source>
        <strain evidence="16">TISTR 1571</strain>
    </source>
</reference>
<dbReference type="InterPro" id="IPR044298">
    <property type="entry name" value="MIG/MutY"/>
</dbReference>
<dbReference type="CDD" id="cd03431">
    <property type="entry name" value="NUDIX_DNA_Glycosylase_C-MutY"/>
    <property type="match status" value="1"/>
</dbReference>
<comment type="catalytic activity">
    <reaction evidence="1 13">
        <text>Hydrolyzes free adenine bases from 7,8-dihydro-8-oxoguanine:adenine mismatched double-stranded DNA, leaving an apurinic site.</text>
        <dbReference type="EC" id="3.2.2.31"/>
    </reaction>
</comment>
<sequence length="355" mass="41163">MKDTTTFSIPVLFNVHSFQTDLISWYLSIKRDLPWRLNQDPYRVWVSEIMLQQTQVDTVIPYFNQFMNRFPTTYDLANAEEQDVLKSWEGLGYYSRARNLHAAVKEVVASYDGEVPHEKDKLKKLKGIGPYTLGAILSIAFNQPEPAVDGNVMRVMSRVFHIEEDIAKPRTKKIFEDVVREVISHDDPSSFNQGLMELGALICTPQKPKCDQCPVQEHCLAYEYGNQTDLPIKSKKKKQKQTDFYGLIIQNKHGELLIQKRPSEGLLANLWEFPLMPKSELPIEEWFKQHYGADLSVNAKRGQVRHVFSHVIWNIELVFAQVEGEEIDYGQFVTADQLKEYPFPNVQYKMMDEIL</sequence>
<keyword evidence="9 13" id="KW-0408">Iron</keyword>
<dbReference type="NCBIfam" id="TIGR01084">
    <property type="entry name" value="mutY"/>
    <property type="match status" value="1"/>
</dbReference>
<evidence type="ECO:0000259" key="14">
    <source>
        <dbReference type="SMART" id="SM00478"/>
    </source>
</evidence>
<dbReference type="Gene3D" id="1.10.340.30">
    <property type="entry name" value="Hypothetical protein, domain 2"/>
    <property type="match status" value="1"/>
</dbReference>
<dbReference type="InterPro" id="IPR005760">
    <property type="entry name" value="A/G_AdeGlyc_MutY"/>
</dbReference>
<keyword evidence="5" id="KW-0004">4Fe-4S</keyword>
<comment type="caution">
    <text evidence="15">The sequence shown here is derived from an EMBL/GenBank/DDBJ whole genome shotgun (WGS) entry which is preliminary data.</text>
</comment>
<dbReference type="CDD" id="cd00056">
    <property type="entry name" value="ENDO3c"/>
    <property type="match status" value="1"/>
</dbReference>
<dbReference type="RefSeq" id="WP_377329095.1">
    <property type="nucleotide sequence ID" value="NZ_JBHUMZ010000022.1"/>
</dbReference>
<evidence type="ECO:0000313" key="15">
    <source>
        <dbReference type="EMBL" id="MFD2639253.1"/>
    </source>
</evidence>
<dbReference type="EC" id="3.2.2.31" evidence="3 13"/>
<protein>
    <recommendedName>
        <fullName evidence="4 13">Adenine DNA glycosylase</fullName>
        <ecNumber evidence="3 13">3.2.2.31</ecNumber>
    </recommendedName>
</protein>
<evidence type="ECO:0000256" key="11">
    <source>
        <dbReference type="ARBA" id="ARBA00023204"/>
    </source>
</evidence>
<dbReference type="Gene3D" id="1.10.1670.10">
    <property type="entry name" value="Helix-hairpin-Helix base-excision DNA repair enzymes (C-terminal)"/>
    <property type="match status" value="1"/>
</dbReference>
<evidence type="ECO:0000256" key="2">
    <source>
        <dbReference type="ARBA" id="ARBA00008343"/>
    </source>
</evidence>
<feature type="domain" description="HhH-GPD" evidence="14">
    <location>
        <begin position="50"/>
        <end position="201"/>
    </location>
</feature>
<evidence type="ECO:0000256" key="10">
    <source>
        <dbReference type="ARBA" id="ARBA00023014"/>
    </source>
</evidence>
<evidence type="ECO:0000256" key="4">
    <source>
        <dbReference type="ARBA" id="ARBA00022023"/>
    </source>
</evidence>
<dbReference type="InterPro" id="IPR011257">
    <property type="entry name" value="DNA_glycosylase"/>
</dbReference>
<keyword evidence="6" id="KW-0479">Metal-binding</keyword>
<evidence type="ECO:0000256" key="3">
    <source>
        <dbReference type="ARBA" id="ARBA00012045"/>
    </source>
</evidence>
<dbReference type="Pfam" id="PF10576">
    <property type="entry name" value="EndIII_4Fe-2S"/>
    <property type="match status" value="1"/>
</dbReference>
<dbReference type="Pfam" id="PF00730">
    <property type="entry name" value="HhH-GPD"/>
    <property type="match status" value="1"/>
</dbReference>
<evidence type="ECO:0000256" key="8">
    <source>
        <dbReference type="ARBA" id="ARBA00022801"/>
    </source>
</evidence>
<dbReference type="InterPro" id="IPR023170">
    <property type="entry name" value="HhH_base_excis_C"/>
</dbReference>
<dbReference type="PROSITE" id="PS00764">
    <property type="entry name" value="ENDONUCLEASE_III_1"/>
    <property type="match status" value="1"/>
</dbReference>
<accession>A0ABW5QB82</accession>
<keyword evidence="7 13" id="KW-0227">DNA damage</keyword>
<dbReference type="PANTHER" id="PTHR42944:SF1">
    <property type="entry name" value="ADENINE DNA GLYCOSYLASE"/>
    <property type="match status" value="1"/>
</dbReference>
<keyword evidence="12 13" id="KW-0326">Glycosidase</keyword>
<dbReference type="InterPro" id="IPR029119">
    <property type="entry name" value="MutY_C"/>
</dbReference>
<keyword evidence="11" id="KW-0234">DNA repair</keyword>
<name>A0ABW5QB82_9BACI</name>
<organism evidence="15 16">
    <name type="scientific">Piscibacillus salipiscarius</name>
    <dbReference type="NCBI Taxonomy" id="299480"/>
    <lineage>
        <taxon>Bacteria</taxon>
        <taxon>Bacillati</taxon>
        <taxon>Bacillota</taxon>
        <taxon>Bacilli</taxon>
        <taxon>Bacillales</taxon>
        <taxon>Bacillaceae</taxon>
        <taxon>Piscibacillus</taxon>
    </lineage>
</organism>
<dbReference type="InterPro" id="IPR015797">
    <property type="entry name" value="NUDIX_hydrolase-like_dom_sf"/>
</dbReference>
<dbReference type="SMART" id="SM00478">
    <property type="entry name" value="ENDO3c"/>
    <property type="match status" value="1"/>
</dbReference>
<evidence type="ECO:0000256" key="7">
    <source>
        <dbReference type="ARBA" id="ARBA00022763"/>
    </source>
</evidence>
<keyword evidence="10" id="KW-0411">Iron-sulfur</keyword>
<dbReference type="InterPro" id="IPR003651">
    <property type="entry name" value="Endonuclease3_FeS-loop_motif"/>
</dbReference>
<evidence type="ECO:0000256" key="12">
    <source>
        <dbReference type="ARBA" id="ARBA00023295"/>
    </source>
</evidence>
<evidence type="ECO:0000256" key="5">
    <source>
        <dbReference type="ARBA" id="ARBA00022485"/>
    </source>
</evidence>
<keyword evidence="16" id="KW-1185">Reference proteome</keyword>
<evidence type="ECO:0000256" key="1">
    <source>
        <dbReference type="ARBA" id="ARBA00000843"/>
    </source>
</evidence>
<dbReference type="GO" id="GO:0000701">
    <property type="term" value="F:purine-specific mismatch base pair DNA N-glycosylase activity"/>
    <property type="evidence" value="ECO:0007669"/>
    <property type="project" value="UniProtKB-EC"/>
</dbReference>
<evidence type="ECO:0000256" key="9">
    <source>
        <dbReference type="ARBA" id="ARBA00023004"/>
    </source>
</evidence>
<dbReference type="SUPFAM" id="SSF48150">
    <property type="entry name" value="DNA-glycosylase"/>
    <property type="match status" value="1"/>
</dbReference>
<comment type="function">
    <text evidence="13">Adenine glycosylase active on G-A mispairs.</text>
</comment>
<dbReference type="InterPro" id="IPR004035">
    <property type="entry name" value="Endouclease-III_FeS-bd_BS"/>
</dbReference>
<dbReference type="SMART" id="SM00525">
    <property type="entry name" value="FES"/>
    <property type="match status" value="1"/>
</dbReference>
<gene>
    <name evidence="15" type="primary">mutY</name>
    <name evidence="15" type="ORF">ACFSW4_10280</name>
</gene>
<evidence type="ECO:0000256" key="6">
    <source>
        <dbReference type="ARBA" id="ARBA00022723"/>
    </source>
</evidence>
<dbReference type="PANTHER" id="PTHR42944">
    <property type="entry name" value="ADENINE DNA GLYCOSYLASE"/>
    <property type="match status" value="1"/>
</dbReference>
<comment type="similarity">
    <text evidence="2 13">Belongs to the Nth/MutY family.</text>
</comment>
<dbReference type="Proteomes" id="UP001597452">
    <property type="component" value="Unassembled WGS sequence"/>
</dbReference>
<evidence type="ECO:0000256" key="13">
    <source>
        <dbReference type="RuleBase" id="RU365096"/>
    </source>
</evidence>
<proteinExistence type="inferred from homology"/>
<evidence type="ECO:0000313" key="16">
    <source>
        <dbReference type="Proteomes" id="UP001597452"/>
    </source>
</evidence>
<dbReference type="Gene3D" id="3.90.79.10">
    <property type="entry name" value="Nucleoside Triphosphate Pyrophosphohydrolase"/>
    <property type="match status" value="1"/>
</dbReference>
<dbReference type="SUPFAM" id="SSF55811">
    <property type="entry name" value="Nudix"/>
    <property type="match status" value="1"/>
</dbReference>
<dbReference type="EMBL" id="JBHUMZ010000022">
    <property type="protein sequence ID" value="MFD2639253.1"/>
    <property type="molecule type" value="Genomic_DNA"/>
</dbReference>
<dbReference type="InterPro" id="IPR003265">
    <property type="entry name" value="HhH-GPD_domain"/>
</dbReference>
<keyword evidence="8 15" id="KW-0378">Hydrolase</keyword>
<comment type="cofactor">
    <cofactor evidence="13">
        <name>[4Fe-4S] cluster</name>
        <dbReference type="ChEBI" id="CHEBI:49883"/>
    </cofactor>
    <text evidence="13">Binds 1 [4Fe-4S] cluster.</text>
</comment>